<feature type="chain" id="PRO_5035966913" description="Dirigent protein" evidence="4">
    <location>
        <begin position="30"/>
        <end position="186"/>
    </location>
</feature>
<evidence type="ECO:0000256" key="2">
    <source>
        <dbReference type="ARBA" id="ARBA00011738"/>
    </source>
</evidence>
<gene>
    <name evidence="5" type="ORF">KP509_32G037600</name>
</gene>
<evidence type="ECO:0000256" key="1">
    <source>
        <dbReference type="ARBA" id="ARBA00010746"/>
    </source>
</evidence>
<keyword evidence="6" id="KW-1185">Reference proteome</keyword>
<protein>
    <recommendedName>
        <fullName evidence="4">Dirigent protein</fullName>
    </recommendedName>
</protein>
<comment type="subcellular location">
    <subcellularLocation>
        <location evidence="4">Secreted</location>
        <location evidence="4">Extracellular space</location>
        <location evidence="4">Apoplast</location>
    </subcellularLocation>
</comment>
<comment type="subunit">
    <text evidence="2 4">Homodimer.</text>
</comment>
<dbReference type="EMBL" id="CM035437">
    <property type="protein sequence ID" value="KAH7287089.1"/>
    <property type="molecule type" value="Genomic_DNA"/>
</dbReference>
<name>A0A8T2QSW0_CERRI</name>
<comment type="caution">
    <text evidence="5">The sequence shown here is derived from an EMBL/GenBank/DDBJ whole genome shotgun (WGS) entry which is preliminary data.</text>
</comment>
<accession>A0A8T2QSW0</accession>
<dbReference type="AlphaFoldDB" id="A0A8T2QSW0"/>
<dbReference type="Proteomes" id="UP000825935">
    <property type="component" value="Chromosome 32"/>
</dbReference>
<organism evidence="5 6">
    <name type="scientific">Ceratopteris richardii</name>
    <name type="common">Triangle waterfern</name>
    <dbReference type="NCBI Taxonomy" id="49495"/>
    <lineage>
        <taxon>Eukaryota</taxon>
        <taxon>Viridiplantae</taxon>
        <taxon>Streptophyta</taxon>
        <taxon>Embryophyta</taxon>
        <taxon>Tracheophyta</taxon>
        <taxon>Polypodiopsida</taxon>
        <taxon>Polypodiidae</taxon>
        <taxon>Polypodiales</taxon>
        <taxon>Pteridineae</taxon>
        <taxon>Pteridaceae</taxon>
        <taxon>Parkerioideae</taxon>
        <taxon>Ceratopteris</taxon>
    </lineage>
</organism>
<keyword evidence="4" id="KW-0052">Apoplast</keyword>
<dbReference type="GO" id="GO:0048046">
    <property type="term" value="C:apoplast"/>
    <property type="evidence" value="ECO:0007669"/>
    <property type="project" value="UniProtKB-SubCell"/>
</dbReference>
<dbReference type="Gene3D" id="2.40.480.10">
    <property type="entry name" value="Allene oxide cyclase-like"/>
    <property type="match status" value="1"/>
</dbReference>
<keyword evidence="4" id="KW-0732">Signal</keyword>
<evidence type="ECO:0000256" key="4">
    <source>
        <dbReference type="RuleBase" id="RU363099"/>
    </source>
</evidence>
<comment type="similarity">
    <text evidence="1 4">Belongs to the plant dirigent protein family.</text>
</comment>
<proteinExistence type="inferred from homology"/>
<dbReference type="PANTHER" id="PTHR21495">
    <property type="entry name" value="NUCLEOPORIN-RELATED"/>
    <property type="match status" value="1"/>
</dbReference>
<reference evidence="5" key="1">
    <citation type="submission" date="2021-08" db="EMBL/GenBank/DDBJ databases">
        <title>WGS assembly of Ceratopteris richardii.</title>
        <authorList>
            <person name="Marchant D.B."/>
            <person name="Chen G."/>
            <person name="Jenkins J."/>
            <person name="Shu S."/>
            <person name="Leebens-Mack J."/>
            <person name="Grimwood J."/>
            <person name="Schmutz J."/>
            <person name="Soltis P."/>
            <person name="Soltis D."/>
            <person name="Chen Z.-H."/>
        </authorList>
    </citation>
    <scope>NUCLEOTIDE SEQUENCE</scope>
    <source>
        <strain evidence="5">Whitten #5841</strain>
        <tissue evidence="5">Leaf</tissue>
    </source>
</reference>
<comment type="function">
    <text evidence="4">Dirigent proteins impart stereoselectivity on the phenoxy radical-coupling reaction, yielding optically active lignans from two molecules of coniferyl alcohol in the biosynthesis of lignans, flavonolignans, and alkaloids and thus plays a central role in plant secondary metabolism.</text>
</comment>
<dbReference type="InterPro" id="IPR004265">
    <property type="entry name" value="Dirigent"/>
</dbReference>
<dbReference type="GO" id="GO:0009699">
    <property type="term" value="P:phenylpropanoid biosynthetic process"/>
    <property type="evidence" value="ECO:0007669"/>
    <property type="project" value="UniProtKB-ARBA"/>
</dbReference>
<dbReference type="InterPro" id="IPR044859">
    <property type="entry name" value="Allene_oxi_cyc_Dirigent"/>
</dbReference>
<evidence type="ECO:0000313" key="5">
    <source>
        <dbReference type="EMBL" id="KAH7287089.1"/>
    </source>
</evidence>
<evidence type="ECO:0000313" key="6">
    <source>
        <dbReference type="Proteomes" id="UP000825935"/>
    </source>
</evidence>
<keyword evidence="3 4" id="KW-0964">Secreted</keyword>
<feature type="signal peptide" evidence="4">
    <location>
        <begin position="1"/>
        <end position="29"/>
    </location>
</feature>
<dbReference type="Pfam" id="PF03018">
    <property type="entry name" value="Dirigent"/>
    <property type="match status" value="1"/>
</dbReference>
<evidence type="ECO:0000256" key="3">
    <source>
        <dbReference type="ARBA" id="ARBA00022525"/>
    </source>
</evidence>
<sequence length="186" mass="20546">MSLVLFPRFLLKLMLLAAFTACATTGTHAKKRLNLHFYMLIVVQNNTCLNNPKAKYTAVQTGEAPVPQPFSFGVLHTFDNPLSRKMSLEDPADHVGRVQGWYGDCGQTELTLCIAQTFAYDDGASKGTFALLGSDIATDRVKYAPIVGGTGDFTFCRGIASQMRVFHASIDSEETAWFEYNITLKF</sequence>